<evidence type="ECO:0000313" key="1">
    <source>
        <dbReference type="EMBL" id="JAD61748.1"/>
    </source>
</evidence>
<dbReference type="AlphaFoldDB" id="A0A0A9BHY2"/>
<dbReference type="EMBL" id="GBRH01236147">
    <property type="protein sequence ID" value="JAD61748.1"/>
    <property type="molecule type" value="Transcribed_RNA"/>
</dbReference>
<accession>A0A0A9BHY2</accession>
<proteinExistence type="predicted"/>
<reference evidence="1" key="1">
    <citation type="submission" date="2014-09" db="EMBL/GenBank/DDBJ databases">
        <authorList>
            <person name="Magalhaes I.L.F."/>
            <person name="Oliveira U."/>
            <person name="Santos F.R."/>
            <person name="Vidigal T.H.D.A."/>
            <person name="Brescovit A.D."/>
            <person name="Santos A.J."/>
        </authorList>
    </citation>
    <scope>NUCLEOTIDE SEQUENCE</scope>
    <source>
        <tissue evidence="1">Shoot tissue taken approximately 20 cm above the soil surface</tissue>
    </source>
</reference>
<organism evidence="1">
    <name type="scientific">Arundo donax</name>
    <name type="common">Giant reed</name>
    <name type="synonym">Donax arundinaceus</name>
    <dbReference type="NCBI Taxonomy" id="35708"/>
    <lineage>
        <taxon>Eukaryota</taxon>
        <taxon>Viridiplantae</taxon>
        <taxon>Streptophyta</taxon>
        <taxon>Embryophyta</taxon>
        <taxon>Tracheophyta</taxon>
        <taxon>Spermatophyta</taxon>
        <taxon>Magnoliopsida</taxon>
        <taxon>Liliopsida</taxon>
        <taxon>Poales</taxon>
        <taxon>Poaceae</taxon>
        <taxon>PACMAD clade</taxon>
        <taxon>Arundinoideae</taxon>
        <taxon>Arundineae</taxon>
        <taxon>Arundo</taxon>
    </lineage>
</organism>
<sequence length="30" mass="3182">MDAVCMDIDRGGSLLVHGYMRGLSGKDGIN</sequence>
<reference evidence="1" key="2">
    <citation type="journal article" date="2015" name="Data Brief">
        <title>Shoot transcriptome of the giant reed, Arundo donax.</title>
        <authorList>
            <person name="Barrero R.A."/>
            <person name="Guerrero F.D."/>
            <person name="Moolhuijzen P."/>
            <person name="Goolsby J.A."/>
            <person name="Tidwell J."/>
            <person name="Bellgard S.E."/>
            <person name="Bellgard M.I."/>
        </authorList>
    </citation>
    <scope>NUCLEOTIDE SEQUENCE</scope>
    <source>
        <tissue evidence="1">Shoot tissue taken approximately 20 cm above the soil surface</tissue>
    </source>
</reference>
<name>A0A0A9BHY2_ARUDO</name>
<protein>
    <submittedName>
        <fullName evidence="1">Uncharacterized protein</fullName>
    </submittedName>
</protein>